<dbReference type="SUPFAM" id="SSF48403">
    <property type="entry name" value="Ankyrin repeat"/>
    <property type="match status" value="1"/>
</dbReference>
<dbReference type="PANTHER" id="PTHR24171">
    <property type="entry name" value="ANKYRIN REPEAT DOMAIN-CONTAINING PROTEIN 39-RELATED"/>
    <property type="match status" value="1"/>
</dbReference>
<dbReference type="RefSeq" id="XP_014149122.1">
    <property type="nucleotide sequence ID" value="XM_014293647.1"/>
</dbReference>
<feature type="domain" description="F5/8 type C" evidence="4">
    <location>
        <begin position="136"/>
        <end position="257"/>
    </location>
</feature>
<dbReference type="PROSITE" id="PS50297">
    <property type="entry name" value="ANK_REP_REGION"/>
    <property type="match status" value="1"/>
</dbReference>
<feature type="repeat" description="ANK" evidence="3">
    <location>
        <begin position="39"/>
        <end position="71"/>
    </location>
</feature>
<reference evidence="5 6" key="1">
    <citation type="submission" date="2011-02" db="EMBL/GenBank/DDBJ databases">
        <title>The Genome Sequence of Sphaeroforma arctica JP610.</title>
        <authorList>
            <consortium name="The Broad Institute Genome Sequencing Platform"/>
            <person name="Russ C."/>
            <person name="Cuomo C."/>
            <person name="Young S.K."/>
            <person name="Zeng Q."/>
            <person name="Gargeya S."/>
            <person name="Alvarado L."/>
            <person name="Berlin A."/>
            <person name="Chapman S.B."/>
            <person name="Chen Z."/>
            <person name="Freedman E."/>
            <person name="Gellesch M."/>
            <person name="Goldberg J."/>
            <person name="Griggs A."/>
            <person name="Gujja S."/>
            <person name="Heilman E."/>
            <person name="Heiman D."/>
            <person name="Howarth C."/>
            <person name="Mehta T."/>
            <person name="Neiman D."/>
            <person name="Pearson M."/>
            <person name="Roberts A."/>
            <person name="Saif S."/>
            <person name="Shea T."/>
            <person name="Shenoy N."/>
            <person name="Sisk P."/>
            <person name="Stolte C."/>
            <person name="Sykes S."/>
            <person name="White J."/>
            <person name="Yandava C."/>
            <person name="Burger G."/>
            <person name="Gray M.W."/>
            <person name="Holland P.W.H."/>
            <person name="King N."/>
            <person name="Lang F.B.F."/>
            <person name="Roger A.J."/>
            <person name="Ruiz-Trillo I."/>
            <person name="Haas B."/>
            <person name="Nusbaum C."/>
            <person name="Birren B."/>
        </authorList>
    </citation>
    <scope>NUCLEOTIDE SEQUENCE [LARGE SCALE GENOMIC DNA]</scope>
    <source>
        <strain evidence="5 6">JP610</strain>
    </source>
</reference>
<dbReference type="SMART" id="SM00248">
    <property type="entry name" value="ANK"/>
    <property type="match status" value="2"/>
</dbReference>
<evidence type="ECO:0000256" key="3">
    <source>
        <dbReference type="PROSITE-ProRule" id="PRU00023"/>
    </source>
</evidence>
<dbReference type="InterPro" id="IPR002110">
    <property type="entry name" value="Ankyrin_rpt"/>
</dbReference>
<dbReference type="Pfam" id="PF12796">
    <property type="entry name" value="Ank_2"/>
    <property type="match status" value="1"/>
</dbReference>
<dbReference type="SUPFAM" id="SSF49785">
    <property type="entry name" value="Galactose-binding domain-like"/>
    <property type="match status" value="1"/>
</dbReference>
<dbReference type="PROSITE" id="PS50088">
    <property type="entry name" value="ANK_REPEAT"/>
    <property type="match status" value="1"/>
</dbReference>
<dbReference type="InterPro" id="IPR000421">
    <property type="entry name" value="FA58C"/>
</dbReference>
<feature type="non-terminal residue" evidence="5">
    <location>
        <position position="1"/>
    </location>
</feature>
<dbReference type="Gene3D" id="1.25.40.20">
    <property type="entry name" value="Ankyrin repeat-containing domain"/>
    <property type="match status" value="1"/>
</dbReference>
<dbReference type="Gene3D" id="2.60.120.260">
    <property type="entry name" value="Galactose-binding domain-like"/>
    <property type="match status" value="1"/>
</dbReference>
<organism evidence="5 6">
    <name type="scientific">Sphaeroforma arctica JP610</name>
    <dbReference type="NCBI Taxonomy" id="667725"/>
    <lineage>
        <taxon>Eukaryota</taxon>
        <taxon>Ichthyosporea</taxon>
        <taxon>Ichthyophonida</taxon>
        <taxon>Sphaeroforma</taxon>
    </lineage>
</organism>
<evidence type="ECO:0000256" key="2">
    <source>
        <dbReference type="ARBA" id="ARBA00023043"/>
    </source>
</evidence>
<evidence type="ECO:0000313" key="6">
    <source>
        <dbReference type="Proteomes" id="UP000054560"/>
    </source>
</evidence>
<protein>
    <recommendedName>
        <fullName evidence="4">F5/8 type C domain-containing protein</fullName>
    </recommendedName>
</protein>
<dbReference type="Proteomes" id="UP000054560">
    <property type="component" value="Unassembled WGS sequence"/>
</dbReference>
<dbReference type="GeneID" id="25912758"/>
<dbReference type="AlphaFoldDB" id="A0A0L0FEP8"/>
<name>A0A0L0FEP8_9EUKA</name>
<dbReference type="OrthoDB" id="5314041at2759"/>
<accession>A0A0L0FEP8</accession>
<dbReference type="InterPro" id="IPR036770">
    <property type="entry name" value="Ankyrin_rpt-contain_sf"/>
</dbReference>
<evidence type="ECO:0000256" key="1">
    <source>
        <dbReference type="ARBA" id="ARBA00022737"/>
    </source>
</evidence>
<evidence type="ECO:0000313" key="5">
    <source>
        <dbReference type="EMBL" id="KNC75220.1"/>
    </source>
</evidence>
<dbReference type="EMBL" id="KQ243770">
    <property type="protein sequence ID" value="KNC75220.1"/>
    <property type="molecule type" value="Genomic_DNA"/>
</dbReference>
<keyword evidence="1" id="KW-0677">Repeat</keyword>
<dbReference type="InterPro" id="IPR008979">
    <property type="entry name" value="Galactose-bd-like_sf"/>
</dbReference>
<gene>
    <name evidence="5" type="ORF">SARC_12254</name>
</gene>
<sequence length="454" mass="50464">MLRSIRSLFEAIRCKDLEVARLLLEAGMSATVTYADDESGETPLHIAIRTNQPDMVRLLLQHGASLDKVNSNKQRPSDLAIPFPAIQTILKNCDEIQAFVPTITYGTKIVADHTCADWPLLHSKLAWCSTEPNMCSTKSNSNNAYALVDGNDKTYLEMTMRHDASNFIVFDFGRDFLISGIRICGNSSPNMLKEFTLETADSVDGPWTICRVFTAEQKGMDSYNAGRGDNQDFKGLKIKSRLIKLVVNSNHGGYSTCWNGIGFFGLDSKLRDLLKQFQLMHRFNDFINMGFVQVKDLWMVNDADVKRLCRGNAQDVAKVTEALKAARIEENRLTSLDFGVAPIRFHPEGKRLPEFTVIGDAGCEDEISLAFQGDPDVEGVLTKRLVPDLKSGRSIASFNGISLSPVGNYVIEAYSVACPEIFVHTSEPTSIVFFMKDKGNVNDTFSELDSILNL</sequence>
<evidence type="ECO:0000259" key="4">
    <source>
        <dbReference type="Pfam" id="PF00754"/>
    </source>
</evidence>
<keyword evidence="6" id="KW-1185">Reference proteome</keyword>
<dbReference type="Pfam" id="PF00754">
    <property type="entry name" value="F5_F8_type_C"/>
    <property type="match status" value="1"/>
</dbReference>
<keyword evidence="2 3" id="KW-0040">ANK repeat</keyword>
<proteinExistence type="predicted"/>